<evidence type="ECO:0000313" key="2">
    <source>
        <dbReference type="EMBL" id="MCF2948648.1"/>
    </source>
</evidence>
<accession>A0ABS9D6T0</accession>
<comment type="caution">
    <text evidence="2">The sequence shown here is derived from an EMBL/GenBank/DDBJ whole genome shotgun (WGS) entry which is preliminary data.</text>
</comment>
<feature type="domain" description="Aspartyl/asparaginy/proline hydroxylase" evidence="1">
    <location>
        <begin position="83"/>
        <end position="184"/>
    </location>
</feature>
<dbReference type="RefSeq" id="WP_235312578.1">
    <property type="nucleotide sequence ID" value="NZ_JAKGAS010000005.1"/>
</dbReference>
<evidence type="ECO:0000313" key="3">
    <source>
        <dbReference type="Proteomes" id="UP001521137"/>
    </source>
</evidence>
<sequence>MKQCTNHQDVFGDRIKLPFSFDADLLLKDVSNMQLKPFVYYDVIPLRNPAHLIDPTIPAPPPSDDYADGSWCEWMNSTALINSPNIMRVIDYFSTHCTVTLVRLLRLQAGSKVAEHTDPTLAIHIERSVIRLTIPIQSEASAKFYLNHEVVAMRPGECWYLRLSDPHSIEHYGQLDRINMTIDLQPNEWLLDKMREGFYNKGNKC</sequence>
<dbReference type="InterPro" id="IPR027443">
    <property type="entry name" value="IPNS-like_sf"/>
</dbReference>
<reference evidence="2 3" key="1">
    <citation type="submission" date="2022-01" db="EMBL/GenBank/DDBJ databases">
        <title>Paraglaciecola sp. G1-23.</title>
        <authorList>
            <person name="Jin M.S."/>
            <person name="Han D.M."/>
            <person name="Kim H.M."/>
            <person name="Jeon C.O."/>
        </authorList>
    </citation>
    <scope>NUCLEOTIDE SEQUENCE [LARGE SCALE GENOMIC DNA]</scope>
    <source>
        <strain evidence="2 3">G1-23</strain>
    </source>
</reference>
<evidence type="ECO:0000259" key="1">
    <source>
        <dbReference type="Pfam" id="PF05118"/>
    </source>
</evidence>
<dbReference type="InterPro" id="IPR007803">
    <property type="entry name" value="Asp/Arg/Pro-Hydrxlase"/>
</dbReference>
<proteinExistence type="predicted"/>
<name>A0ABS9D6T0_9ALTE</name>
<dbReference type="Gene3D" id="2.60.120.330">
    <property type="entry name" value="B-lactam Antibiotic, Isopenicillin N Synthase, Chain"/>
    <property type="match status" value="1"/>
</dbReference>
<dbReference type="SUPFAM" id="SSF51197">
    <property type="entry name" value="Clavaminate synthase-like"/>
    <property type="match status" value="1"/>
</dbReference>
<keyword evidence="3" id="KW-1185">Reference proteome</keyword>
<dbReference type="Pfam" id="PF05118">
    <property type="entry name" value="Asp_Arg_Hydrox"/>
    <property type="match status" value="1"/>
</dbReference>
<protein>
    <submittedName>
        <fullName evidence="2">Aspartyl/asparaginyl beta-hydroxylase domain-containing protein</fullName>
    </submittedName>
</protein>
<gene>
    <name evidence="2" type="ORF">L0668_11065</name>
</gene>
<dbReference type="EMBL" id="JAKGAS010000005">
    <property type="protein sequence ID" value="MCF2948648.1"/>
    <property type="molecule type" value="Genomic_DNA"/>
</dbReference>
<organism evidence="2 3">
    <name type="scientific">Paraglaciecola algarum</name>
    <dbReference type="NCBI Taxonomy" id="3050085"/>
    <lineage>
        <taxon>Bacteria</taxon>
        <taxon>Pseudomonadati</taxon>
        <taxon>Pseudomonadota</taxon>
        <taxon>Gammaproteobacteria</taxon>
        <taxon>Alteromonadales</taxon>
        <taxon>Alteromonadaceae</taxon>
        <taxon>Paraglaciecola</taxon>
    </lineage>
</organism>
<dbReference type="Proteomes" id="UP001521137">
    <property type="component" value="Unassembled WGS sequence"/>
</dbReference>